<dbReference type="SUPFAM" id="SSF103025">
    <property type="entry name" value="Folate-binding domain"/>
    <property type="match status" value="1"/>
</dbReference>
<feature type="domain" description="GCVT N-terminal" evidence="2">
    <location>
        <begin position="30"/>
        <end position="141"/>
    </location>
</feature>
<accession>A0ABP9IUB8</accession>
<dbReference type="Gene3D" id="3.30.1360.120">
    <property type="entry name" value="Probable tRNA modification gtpase trme, domain 1"/>
    <property type="match status" value="2"/>
</dbReference>
<dbReference type="InterPro" id="IPR045179">
    <property type="entry name" value="YgfZ/GcvT"/>
</dbReference>
<dbReference type="InterPro" id="IPR029043">
    <property type="entry name" value="GcvT/YgfZ_C"/>
</dbReference>
<dbReference type="RefSeq" id="WP_345646824.1">
    <property type="nucleotide sequence ID" value="NZ_BAABKB010000005.1"/>
</dbReference>
<dbReference type="NCBIfam" id="TIGR03317">
    <property type="entry name" value="ygfZ_signature"/>
    <property type="match status" value="1"/>
</dbReference>
<evidence type="ECO:0000313" key="3">
    <source>
        <dbReference type="EMBL" id="GAA5008309.1"/>
    </source>
</evidence>
<reference evidence="4" key="1">
    <citation type="journal article" date="2019" name="Int. J. Syst. Evol. Microbiol.">
        <title>The Global Catalogue of Microorganisms (GCM) 10K type strain sequencing project: providing services to taxonomists for standard genome sequencing and annotation.</title>
        <authorList>
            <consortium name="The Broad Institute Genomics Platform"/>
            <consortium name="The Broad Institute Genome Sequencing Center for Infectious Disease"/>
            <person name="Wu L."/>
            <person name="Ma J."/>
        </authorList>
    </citation>
    <scope>NUCLEOTIDE SEQUENCE [LARGE SCALE GENOMIC DNA]</scope>
    <source>
        <strain evidence="4">JCM 18409</strain>
    </source>
</reference>
<dbReference type="Pfam" id="PF01571">
    <property type="entry name" value="GCV_T"/>
    <property type="match status" value="1"/>
</dbReference>
<dbReference type="SUPFAM" id="SSF101790">
    <property type="entry name" value="Aminomethyltransferase beta-barrel domain"/>
    <property type="match status" value="1"/>
</dbReference>
<dbReference type="InterPro" id="IPR006222">
    <property type="entry name" value="GCVT_N"/>
</dbReference>
<keyword evidence="1" id="KW-0809">Transit peptide</keyword>
<evidence type="ECO:0000313" key="4">
    <source>
        <dbReference type="Proteomes" id="UP001501759"/>
    </source>
</evidence>
<dbReference type="Proteomes" id="UP001501759">
    <property type="component" value="Unassembled WGS sequence"/>
</dbReference>
<sequence length="324" mass="35268">MKSPLLSLPGAVPAEGVDEGVAAHYGDLFREQRALADGAGFVDLSHRGVVTVTGEDRLSWLHLLLTQHVTDLPVGRATEALILSAHGHIEHALYLVDDGETVWMHTEPGTQEALIAYLESMKFFYRVEVADSTAEFAVVHLPAGSIAEVPEGVVVRETPYGRDLFLPRSDLEPYAEDAAKHGPPAGLLAYEALRVEHHRPRLGFETDHRTIPHELGWIGTAVHLQKGCYRGQETVARVQNLGKPPRRLVFLHLDGSEVHLPPHGTELRLAADGPDGRKIGFITTSVRHHELGPVALALVKRNVPVDAPLMADSTAAAQEVVVEP</sequence>
<keyword evidence="4" id="KW-1185">Reference proteome</keyword>
<proteinExistence type="predicted"/>
<organism evidence="3 4">
    <name type="scientific">Streptomyces siamensis</name>
    <dbReference type="NCBI Taxonomy" id="1274986"/>
    <lineage>
        <taxon>Bacteria</taxon>
        <taxon>Bacillati</taxon>
        <taxon>Actinomycetota</taxon>
        <taxon>Actinomycetes</taxon>
        <taxon>Kitasatosporales</taxon>
        <taxon>Streptomycetaceae</taxon>
        <taxon>Streptomyces</taxon>
    </lineage>
</organism>
<dbReference type="PANTHER" id="PTHR22602:SF0">
    <property type="entry name" value="TRANSFERASE CAF17, MITOCHONDRIAL-RELATED"/>
    <property type="match status" value="1"/>
</dbReference>
<dbReference type="InterPro" id="IPR017703">
    <property type="entry name" value="YgfZ/GCV_T_CS"/>
</dbReference>
<protein>
    <submittedName>
        <fullName evidence="3">Folate-binding protein YgfZ</fullName>
    </submittedName>
</protein>
<evidence type="ECO:0000256" key="1">
    <source>
        <dbReference type="ARBA" id="ARBA00022946"/>
    </source>
</evidence>
<dbReference type="PIRSF" id="PIRSF006487">
    <property type="entry name" value="GcvT"/>
    <property type="match status" value="1"/>
</dbReference>
<dbReference type="PANTHER" id="PTHR22602">
    <property type="entry name" value="TRANSFERASE CAF17, MITOCHONDRIAL-RELATED"/>
    <property type="match status" value="1"/>
</dbReference>
<name>A0ABP9IUB8_9ACTN</name>
<comment type="caution">
    <text evidence="3">The sequence shown here is derived from an EMBL/GenBank/DDBJ whole genome shotgun (WGS) entry which is preliminary data.</text>
</comment>
<gene>
    <name evidence="3" type="ORF">GCM10023335_26940</name>
</gene>
<dbReference type="EMBL" id="BAABKB010000005">
    <property type="protein sequence ID" value="GAA5008309.1"/>
    <property type="molecule type" value="Genomic_DNA"/>
</dbReference>
<evidence type="ECO:0000259" key="2">
    <source>
        <dbReference type="Pfam" id="PF01571"/>
    </source>
</evidence>
<dbReference type="InterPro" id="IPR027266">
    <property type="entry name" value="TrmE/GcvT-like"/>
</dbReference>